<evidence type="ECO:0000259" key="5">
    <source>
        <dbReference type="PROSITE" id="PS50014"/>
    </source>
</evidence>
<keyword evidence="8" id="KW-1185">Reference proteome</keyword>
<evidence type="ECO:0000256" key="1">
    <source>
        <dbReference type="ARBA" id="ARBA00023117"/>
    </source>
</evidence>
<name>A0ABD3NSW4_9STRA</name>
<keyword evidence="1 2" id="KW-0103">Bromodomain</keyword>
<dbReference type="Proteomes" id="UP001516023">
    <property type="component" value="Unassembled WGS sequence"/>
</dbReference>
<dbReference type="Gene3D" id="1.20.1270.220">
    <property type="match status" value="1"/>
</dbReference>
<feature type="region of interest" description="Disordered" evidence="4">
    <location>
        <begin position="345"/>
        <end position="385"/>
    </location>
</feature>
<feature type="region of interest" description="Disordered" evidence="4">
    <location>
        <begin position="893"/>
        <end position="922"/>
    </location>
</feature>
<evidence type="ECO:0008006" key="9">
    <source>
        <dbReference type="Google" id="ProtNLM"/>
    </source>
</evidence>
<accession>A0ABD3NSW4</accession>
<dbReference type="PANTHER" id="PTHR22880">
    <property type="entry name" value="FALZ-RELATED BROMODOMAIN-CONTAINING PROTEINS"/>
    <property type="match status" value="1"/>
</dbReference>
<comment type="caution">
    <text evidence="7">The sequence shown here is derived from an EMBL/GenBank/DDBJ whole genome shotgun (WGS) entry which is preliminary data.</text>
</comment>
<feature type="compositionally biased region" description="Polar residues" evidence="4">
    <location>
        <begin position="955"/>
        <end position="966"/>
    </location>
</feature>
<gene>
    <name evidence="7" type="ORF">HJC23_011813</name>
</gene>
<dbReference type="GO" id="GO:0010468">
    <property type="term" value="P:regulation of gene expression"/>
    <property type="evidence" value="ECO:0007669"/>
    <property type="project" value="UniProtKB-ARBA"/>
</dbReference>
<feature type="region of interest" description="Disordered" evidence="4">
    <location>
        <begin position="936"/>
        <end position="1019"/>
    </location>
</feature>
<dbReference type="Pfam" id="PF00439">
    <property type="entry name" value="Bromodomain"/>
    <property type="match status" value="1"/>
</dbReference>
<feature type="compositionally biased region" description="Low complexity" evidence="4">
    <location>
        <begin position="366"/>
        <end position="381"/>
    </location>
</feature>
<feature type="region of interest" description="Disordered" evidence="4">
    <location>
        <begin position="1072"/>
        <end position="1214"/>
    </location>
</feature>
<feature type="compositionally biased region" description="Acidic residues" evidence="4">
    <location>
        <begin position="1159"/>
        <end position="1173"/>
    </location>
</feature>
<dbReference type="PRINTS" id="PR00503">
    <property type="entry name" value="BROMODOMAIN"/>
</dbReference>
<feature type="compositionally biased region" description="Basic and acidic residues" evidence="4">
    <location>
        <begin position="908"/>
        <end position="922"/>
    </location>
</feature>
<feature type="compositionally biased region" description="Acidic residues" evidence="4">
    <location>
        <begin position="1180"/>
        <end position="1195"/>
    </location>
</feature>
<dbReference type="PANTHER" id="PTHR22880:SF225">
    <property type="entry name" value="BROMODOMAIN-CONTAINING PROTEIN BET-1-RELATED"/>
    <property type="match status" value="1"/>
</dbReference>
<feature type="compositionally biased region" description="Basic and acidic residues" evidence="4">
    <location>
        <begin position="1199"/>
        <end position="1214"/>
    </location>
</feature>
<feature type="coiled-coil region" evidence="3">
    <location>
        <begin position="1228"/>
        <end position="1277"/>
    </location>
</feature>
<feature type="compositionally biased region" description="Polar residues" evidence="4">
    <location>
        <begin position="188"/>
        <end position="198"/>
    </location>
</feature>
<protein>
    <recommendedName>
        <fullName evidence="9">Bromo domain-containing protein</fullName>
    </recommendedName>
</protein>
<organism evidence="7 8">
    <name type="scientific">Cyclotella cryptica</name>
    <dbReference type="NCBI Taxonomy" id="29204"/>
    <lineage>
        <taxon>Eukaryota</taxon>
        <taxon>Sar</taxon>
        <taxon>Stramenopiles</taxon>
        <taxon>Ochrophyta</taxon>
        <taxon>Bacillariophyta</taxon>
        <taxon>Coscinodiscophyceae</taxon>
        <taxon>Thalassiosirophycidae</taxon>
        <taxon>Stephanodiscales</taxon>
        <taxon>Stephanodiscaceae</taxon>
        <taxon>Cyclotella</taxon>
    </lineage>
</organism>
<evidence type="ECO:0000256" key="2">
    <source>
        <dbReference type="PROSITE-ProRule" id="PRU00035"/>
    </source>
</evidence>
<dbReference type="InterPro" id="IPR038336">
    <property type="entry name" value="NET_sf"/>
</dbReference>
<feature type="region of interest" description="Disordered" evidence="4">
    <location>
        <begin position="140"/>
        <end position="198"/>
    </location>
</feature>
<feature type="region of interest" description="Disordered" evidence="4">
    <location>
        <begin position="47"/>
        <end position="92"/>
    </location>
</feature>
<proteinExistence type="predicted"/>
<evidence type="ECO:0000256" key="4">
    <source>
        <dbReference type="SAM" id="MobiDB-lite"/>
    </source>
</evidence>
<feature type="compositionally biased region" description="Basic residues" evidence="4">
    <location>
        <begin position="1079"/>
        <end position="1089"/>
    </location>
</feature>
<dbReference type="Gene3D" id="1.20.920.10">
    <property type="entry name" value="Bromodomain-like"/>
    <property type="match status" value="1"/>
</dbReference>
<dbReference type="Pfam" id="PF17035">
    <property type="entry name" value="BET"/>
    <property type="match status" value="1"/>
</dbReference>
<dbReference type="SUPFAM" id="SSF47370">
    <property type="entry name" value="Bromodomain"/>
    <property type="match status" value="1"/>
</dbReference>
<keyword evidence="3" id="KW-0175">Coiled coil</keyword>
<dbReference type="InterPro" id="IPR050935">
    <property type="entry name" value="Bromo_chromatin_reader"/>
</dbReference>
<dbReference type="InterPro" id="IPR036427">
    <property type="entry name" value="Bromodomain-like_sf"/>
</dbReference>
<feature type="compositionally biased region" description="Basic residues" evidence="4">
    <location>
        <begin position="978"/>
        <end position="993"/>
    </location>
</feature>
<evidence type="ECO:0000259" key="6">
    <source>
        <dbReference type="PROSITE" id="PS51525"/>
    </source>
</evidence>
<evidence type="ECO:0000313" key="7">
    <source>
        <dbReference type="EMBL" id="KAL3779110.1"/>
    </source>
</evidence>
<evidence type="ECO:0000313" key="8">
    <source>
        <dbReference type="Proteomes" id="UP001516023"/>
    </source>
</evidence>
<feature type="compositionally biased region" description="Low complexity" evidence="4">
    <location>
        <begin position="50"/>
        <end position="64"/>
    </location>
</feature>
<dbReference type="InterPro" id="IPR027353">
    <property type="entry name" value="NET_dom"/>
</dbReference>
<reference evidence="7 8" key="1">
    <citation type="journal article" date="2020" name="G3 (Bethesda)">
        <title>Improved Reference Genome for Cyclotella cryptica CCMP332, a Model for Cell Wall Morphogenesis, Salinity Adaptation, and Lipid Production in Diatoms (Bacillariophyta).</title>
        <authorList>
            <person name="Roberts W.R."/>
            <person name="Downey K.M."/>
            <person name="Ruck E.C."/>
            <person name="Traller J.C."/>
            <person name="Alverson A.J."/>
        </authorList>
    </citation>
    <scope>NUCLEOTIDE SEQUENCE [LARGE SCALE GENOMIC DNA]</scope>
    <source>
        <strain evidence="7 8">CCMP332</strain>
    </source>
</reference>
<feature type="compositionally biased region" description="Basic and acidic residues" evidence="4">
    <location>
        <begin position="1140"/>
        <end position="1150"/>
    </location>
</feature>
<dbReference type="PROSITE" id="PS51525">
    <property type="entry name" value="NET"/>
    <property type="match status" value="1"/>
</dbReference>
<feature type="compositionally biased region" description="Gly residues" evidence="4">
    <location>
        <begin position="142"/>
        <end position="154"/>
    </location>
</feature>
<feature type="domain" description="Bromo" evidence="5">
    <location>
        <begin position="779"/>
        <end position="851"/>
    </location>
</feature>
<feature type="compositionally biased region" description="Basic and acidic residues" evidence="4">
    <location>
        <begin position="81"/>
        <end position="92"/>
    </location>
</feature>
<dbReference type="CDD" id="cd06503">
    <property type="entry name" value="ATP-synt_Fo_b"/>
    <property type="match status" value="1"/>
</dbReference>
<dbReference type="EMBL" id="JABMIG020000405">
    <property type="protein sequence ID" value="KAL3779110.1"/>
    <property type="molecule type" value="Genomic_DNA"/>
</dbReference>
<sequence>MNECDASFDLDVLRINETATDFFPSICMLKTLSQRHISWTHADFPVQHHSAPPSSSSFKASSPKSSDRPSESIAKTSELSEEVKSITPDKEHDVIMNEVEMGAAAAEGGTLLGEQQQHYRREGQNSGTGDHDIVMAEAKHGAGAGGSGKNGGDGASNAHHNGDHGSHNQQSGDSKVKSEEPTGAAQPSEATSDNNVPESNHLLYIGTLSYSEQEGSRRQHQIRGNWKYENSPASAIPQRFELIRAIPPDEDLKDLPKDGEYHGTFSLAFEFTTSKGKKKAKRKSVTESGVKIKFTKEAEPGVFSVEGKGVNDYGTFELVGTATKSKMEDDPGYHVRLKKIYTVTTHPPAQQQQSSAESEKKKSGKKSSAIEAEPTEEATAVKPPPPTVLPPVNVVCLRGKLSRNTSENLSLGLGDVIHKITGIWAMGLNHILDDPDNTKALCNKFEYEHKCSGESTVFPLSGKYTGWFYVSAEDGSNTKTKILNGIGTLDSEGIITLFRHFQPLKLKVSNKKSGETTVTTLTTTTPAPGLLNASRDKKAALPPIPPMEDLQLSFDDVEAPDGSELVPVVQAPLTYVIEWDDNEFLPFWNPSHIAAEDAKTMLERMDKVGATDHDDRRINIPDRGGPTMLNNETFPIDSVRYRGSFKMRKGVSKSTTVRDDQIVLKFVKNTSGSYNVYGKGINNMGVYDIVGTLILQTSTSGHLILYRVYPLVLAEPEHIPPATAKSSGKVFPGSLTEKAVGGRPMPAMKPPEKFTPSASSLQRRESSRQVKVPILRDLQGKDVQSIFAIPVDPVALGIPTYFEIIKNPMDLGTINSRLESGELDSPEEFIRLVRLVFENAVTFNTMPDSFVASTARSLLAFFNSKIRTVERVLDGSQKNKKLTKAELIEMKRKEKDAAKDSKKKGKRKGLDDGGNDSKRMRLNDYVEESKTLMEALSEAPHNRRMSQYRVKSADTKNSSVAATTSNHVEDSRKSTTPPKKKKPKTEKHEKAKAKAPPSPQYSPDQSPVENLEPLTMEEQVALSDGINGLPEFLLPGAMQIIREADTVNDDDDEIDLDLDMLDIRTQRKLQRYINENCKPKRKKEKKRKSSAPAPVIAAPSPPPAPSPESEELPSTVKPRPSGKTFFSLGQDDSDSDSEPESSKHAAEAKADSAPAADPFADDGDIDDEEDEDDVLKAANPEDEGEEDSDNDEDDLWGAAKKEAEASKALEADRAKREEKMIAEANMAMQKRMEEAQALGEEVRAKREEEAAIEARRLEEQEREAEIARNAAREKALQEVNEVKNTIDLDAQRELMRQYEQEFNDNYSAGASPSSDFGF</sequence>
<dbReference type="SMART" id="SM00297">
    <property type="entry name" value="BROMO"/>
    <property type="match status" value="1"/>
</dbReference>
<feature type="domain" description="NET" evidence="6">
    <location>
        <begin position="1004"/>
        <end position="1084"/>
    </location>
</feature>
<dbReference type="InterPro" id="IPR001487">
    <property type="entry name" value="Bromodomain"/>
</dbReference>
<dbReference type="PROSITE" id="PS50014">
    <property type="entry name" value="BROMODOMAIN_2"/>
    <property type="match status" value="1"/>
</dbReference>
<feature type="region of interest" description="Disordered" evidence="4">
    <location>
        <begin position="740"/>
        <end position="762"/>
    </location>
</feature>
<evidence type="ECO:0000256" key="3">
    <source>
        <dbReference type="SAM" id="Coils"/>
    </source>
</evidence>